<dbReference type="STRING" id="1410606.T478_1400"/>
<dbReference type="RefSeq" id="WP_048106386.1">
    <property type="nucleotide sequence ID" value="NZ_CP007026.1"/>
</dbReference>
<reference evidence="2 4" key="1">
    <citation type="journal article" date="2015" name="Proc. Natl. Acad. Sci. U.S.A.">
        <title>Genomic and proteomic characterization of "Candidatus Nitrosopelagicus brevis": An ammonia-oxidizing archaeon from the open ocean.</title>
        <authorList>
            <person name="Santoro A.E."/>
            <person name="Dupont C.L."/>
            <person name="Richter R.A."/>
            <person name="Craig M.T."/>
            <person name="Carini P."/>
            <person name="McIlvin M.R."/>
            <person name="Yang Y."/>
            <person name="Orsi W.D."/>
            <person name="Moran D.M."/>
            <person name="Saito M.A."/>
        </authorList>
    </citation>
    <scope>NUCLEOTIDE SEQUENCE [LARGE SCALE GENOMIC DNA]</scope>
    <source>
        <strain evidence="2">CN25</strain>
        <strain evidence="4">V2</strain>
    </source>
</reference>
<protein>
    <submittedName>
        <fullName evidence="2">Uncharacterized protein</fullName>
    </submittedName>
</protein>
<evidence type="ECO:0000256" key="1">
    <source>
        <dbReference type="SAM" id="MobiDB-lite"/>
    </source>
</evidence>
<sequence>MIVNGPAYCFKCDKVVITKLKESSSSEAKFHSVGAEIRDKLSPGSPILLGKCSICHGAVGRFGYDDCEYEDHESKYAGAPYDKTTDEEKIRKALSKLTSSDLCRSLKEMENFESEIDRELEKRNLTEYWDELEKKKDKIKNKFLDKFTDIDILKYRKPNGGIDWDKYHAERRRKRDWTRKSEFSDKDKEDMK</sequence>
<gene>
    <name evidence="3" type="ORF">A7X95_04625</name>
    <name evidence="2" type="ORF">T478_1400</name>
</gene>
<reference evidence="3 5" key="3">
    <citation type="submission" date="2018-04" db="EMBL/GenBank/DDBJ databases">
        <title>Transcriptomics of ammonia oxidizing archaea.</title>
        <authorList>
            <person name="Carini P."/>
        </authorList>
    </citation>
    <scope>NUCLEOTIDE SEQUENCE [LARGE SCALE GENOMIC DNA]</scope>
    <source>
        <strain evidence="3 5">U25</strain>
    </source>
</reference>
<dbReference type="KEGG" id="nbv:T478_1400"/>
<dbReference type="Proteomes" id="UP000030944">
    <property type="component" value="Chromosome"/>
</dbReference>
<reference evidence="3" key="2">
    <citation type="submission" date="2016-05" db="EMBL/GenBank/DDBJ databases">
        <authorList>
            <person name="Lavstsen T."/>
            <person name="Jespersen J.S."/>
        </authorList>
    </citation>
    <scope>NUCLEOTIDE SEQUENCE [LARGE SCALE GENOMIC DNA]</scope>
    <source>
        <strain evidence="3">U25</strain>
    </source>
</reference>
<dbReference type="GeneID" id="24817272"/>
<feature type="compositionally biased region" description="Basic and acidic residues" evidence="1">
    <location>
        <begin position="178"/>
        <end position="192"/>
    </location>
</feature>
<dbReference type="EMBL" id="LXWN01000002">
    <property type="protein sequence ID" value="PTL87203.1"/>
    <property type="molecule type" value="Genomic_DNA"/>
</dbReference>
<organism evidence="2 4">
    <name type="scientific">Candidatus Nitrosopelagicus brevis</name>
    <dbReference type="NCBI Taxonomy" id="1410606"/>
    <lineage>
        <taxon>Archaea</taxon>
        <taxon>Nitrososphaerota</taxon>
    </lineage>
</organism>
<evidence type="ECO:0000313" key="5">
    <source>
        <dbReference type="Proteomes" id="UP000241022"/>
    </source>
</evidence>
<evidence type="ECO:0000313" key="4">
    <source>
        <dbReference type="Proteomes" id="UP000030944"/>
    </source>
</evidence>
<feature type="region of interest" description="Disordered" evidence="1">
    <location>
        <begin position="172"/>
        <end position="192"/>
    </location>
</feature>
<evidence type="ECO:0000313" key="3">
    <source>
        <dbReference type="EMBL" id="PTL87203.1"/>
    </source>
</evidence>
<name>A0A0A7V2A8_9ARCH</name>
<keyword evidence="5" id="KW-1185">Reference proteome</keyword>
<dbReference type="HOGENOM" id="CLU_1412303_0_0_2"/>
<dbReference type="EMBL" id="CP007026">
    <property type="protein sequence ID" value="AJA93179.1"/>
    <property type="molecule type" value="Genomic_DNA"/>
</dbReference>
<dbReference type="Proteomes" id="UP000241022">
    <property type="component" value="Unassembled WGS sequence"/>
</dbReference>
<accession>A0A0A7V2A8</accession>
<proteinExistence type="predicted"/>
<evidence type="ECO:0000313" key="2">
    <source>
        <dbReference type="EMBL" id="AJA93179.1"/>
    </source>
</evidence>
<dbReference type="AlphaFoldDB" id="A0A0A7V2A8"/>